<reference evidence="1" key="1">
    <citation type="submission" date="2023-03" db="EMBL/GenBank/DDBJ databases">
        <title>Massive genome expansion in bonnet fungi (Mycena s.s.) driven by repeated elements and novel gene families across ecological guilds.</title>
        <authorList>
            <consortium name="Lawrence Berkeley National Laboratory"/>
            <person name="Harder C.B."/>
            <person name="Miyauchi S."/>
            <person name="Viragh M."/>
            <person name="Kuo A."/>
            <person name="Thoen E."/>
            <person name="Andreopoulos B."/>
            <person name="Lu D."/>
            <person name="Skrede I."/>
            <person name="Drula E."/>
            <person name="Henrissat B."/>
            <person name="Morin E."/>
            <person name="Kohler A."/>
            <person name="Barry K."/>
            <person name="LaButti K."/>
            <person name="Morin E."/>
            <person name="Salamov A."/>
            <person name="Lipzen A."/>
            <person name="Mereny Z."/>
            <person name="Hegedus B."/>
            <person name="Baldrian P."/>
            <person name="Stursova M."/>
            <person name="Weitz H."/>
            <person name="Taylor A."/>
            <person name="Grigoriev I.V."/>
            <person name="Nagy L.G."/>
            <person name="Martin F."/>
            <person name="Kauserud H."/>
        </authorList>
    </citation>
    <scope>NUCLEOTIDE SEQUENCE</scope>
    <source>
        <strain evidence="1">9284</strain>
    </source>
</reference>
<dbReference type="Gene3D" id="3.90.1140.10">
    <property type="entry name" value="Cyclic phosphodiesterase"/>
    <property type="match status" value="1"/>
</dbReference>
<organism evidence="1 2">
    <name type="scientific">Roridomyces roridus</name>
    <dbReference type="NCBI Taxonomy" id="1738132"/>
    <lineage>
        <taxon>Eukaryota</taxon>
        <taxon>Fungi</taxon>
        <taxon>Dikarya</taxon>
        <taxon>Basidiomycota</taxon>
        <taxon>Agaricomycotina</taxon>
        <taxon>Agaricomycetes</taxon>
        <taxon>Agaricomycetidae</taxon>
        <taxon>Agaricales</taxon>
        <taxon>Marasmiineae</taxon>
        <taxon>Mycenaceae</taxon>
        <taxon>Roridomyces</taxon>
    </lineage>
</organism>
<name>A0AAD7FGA0_9AGAR</name>
<dbReference type="EMBL" id="JARKIF010000019">
    <property type="protein sequence ID" value="KAJ7618591.1"/>
    <property type="molecule type" value="Genomic_DNA"/>
</dbReference>
<evidence type="ECO:0000313" key="2">
    <source>
        <dbReference type="Proteomes" id="UP001221142"/>
    </source>
</evidence>
<proteinExistence type="predicted"/>
<evidence type="ECO:0000313" key="1">
    <source>
        <dbReference type="EMBL" id="KAJ7618591.1"/>
    </source>
</evidence>
<dbReference type="AlphaFoldDB" id="A0AAD7FGA0"/>
<protein>
    <submittedName>
        <fullName evidence="1">Uncharacterized protein</fullName>
    </submittedName>
</protein>
<gene>
    <name evidence="1" type="ORF">FB45DRAFT_1063227</name>
</gene>
<keyword evidence="2" id="KW-1185">Reference proteome</keyword>
<accession>A0AAD7FGA0</accession>
<feature type="non-terminal residue" evidence="1">
    <location>
        <position position="1"/>
    </location>
</feature>
<dbReference type="Proteomes" id="UP001221142">
    <property type="component" value="Unassembled WGS sequence"/>
</dbReference>
<sequence>MAQYSLVLLDDIDDDLAPGGDAQFLHQLTSRAHISLLKHIKVSQPRRHLQAVAEDIRDLVKRISPFKVVISTTLQQFGSAILLNVASRPLSPLSLATESDLHNLRSEVVKIFDRPGNSWCSVADARPYKPHLTLKRDCESKAEFKDAMKHFSSEIESHAGPFRNQLALIIRGITLYQDTHCGVRSVEHFPFGASVDNSFRSYALFIGIELASLVPMPVKKPHPPGVRELAQLLAVDGSSATTNSLIREVSRVLHLPDCNTTRGLRQCHESFAGVSAALDGLYTASRELPDNGTPTKASAMAHDHLAVIVIAIYGRMGEDGVLRQRILSETDFLEKAMSMIDSPTVGARVICYASQQKSLSTKVIACAESRIEETNYAEDAVCVLRHIMTTASDPSDPDSKTLALIPRYLQFALKVVSRPDSGRNSFTHLVMFCYQLSDRRKGFLPNPDAMDFLVACTRANEIYVRVTAQHALIFLGRALEPEISRPCMHMYPAPPQPLPAHIQHALEKFYGDSPWSSFTGTEEEHAQLESLVDAFRTKSRPRADIGQSLARLTLQNEWLIAERGLDLRIKLRCSWRARMLCGRAIGLGRG</sequence>
<dbReference type="Pfam" id="PF13563">
    <property type="entry name" value="2_5_RNA_ligase2"/>
    <property type="match status" value="1"/>
</dbReference>
<comment type="caution">
    <text evidence="1">The sequence shown here is derived from an EMBL/GenBank/DDBJ whole genome shotgun (WGS) entry which is preliminary data.</text>
</comment>